<evidence type="ECO:0000256" key="7">
    <source>
        <dbReference type="SAM" id="MobiDB-lite"/>
    </source>
</evidence>
<dbReference type="InterPro" id="IPR044822">
    <property type="entry name" value="Myb_DNA-bind_4"/>
</dbReference>
<sequence>MDHGRYGQPAFTTGHTRVHFNSRIPSLDSEVPFYMSQVLNPDAPPPHTFRDNPTVTPPPPPPAYSPQTGWNGFNSGINLNHGTTSYAQSTTIRWPRQETLALLEIRSRLDPCFKEATSSNHKAPLWDEISRIMNEDYGYQRSGRKCKEKFENLYKYYKKTKEGKVGKHDGKHYRFFRQLESLFGDQHDHRSINNNILIHPSSQSNNSSEHGTPSSEKNRSNRKLKEKEMIAVIEESMESQFSKLMAKQDEFGKKILCTIERKEHEREVSNEEWRKQEVARLDHECEAWASHVARIETRDECLLNALQNLLRVRSIGSSYRSMVPTENSKEINGCLGNYEKHKDWIETEICSLIRIRTEKECRFQDVNQEHGEGLWQEVAFELSLLGYSRSDSECKEIWEKICVDFNKTKMVCESMKKEDSSRTSNSMDDKEDRNSCFSATAMNIDGERSWETM</sequence>
<comment type="caution">
    <text evidence="9">The sequence shown here is derived from an EMBL/GenBank/DDBJ whole genome shotgun (WGS) entry which is preliminary data.</text>
</comment>
<reference evidence="9 10" key="1">
    <citation type="journal article" date="2017" name="Nat. Commun.">
        <title>Genome assembly with in vitro proximity ligation data and whole-genome triplication in lettuce.</title>
        <authorList>
            <person name="Reyes-Chin-Wo S."/>
            <person name="Wang Z."/>
            <person name="Yang X."/>
            <person name="Kozik A."/>
            <person name="Arikit S."/>
            <person name="Song C."/>
            <person name="Xia L."/>
            <person name="Froenicke L."/>
            <person name="Lavelle D.O."/>
            <person name="Truco M.J."/>
            <person name="Xia R."/>
            <person name="Zhu S."/>
            <person name="Xu C."/>
            <person name="Xu H."/>
            <person name="Xu X."/>
            <person name="Cox K."/>
            <person name="Korf I."/>
            <person name="Meyers B.C."/>
            <person name="Michelmore R.W."/>
        </authorList>
    </citation>
    <scope>NUCLEOTIDE SEQUENCE [LARGE SCALE GENOMIC DNA]</scope>
    <source>
        <strain evidence="10">cv. Salinas</strain>
        <tissue evidence="9">Seedlings</tissue>
    </source>
</reference>
<organism evidence="9 10">
    <name type="scientific">Lactuca sativa</name>
    <name type="common">Garden lettuce</name>
    <dbReference type="NCBI Taxonomy" id="4236"/>
    <lineage>
        <taxon>Eukaryota</taxon>
        <taxon>Viridiplantae</taxon>
        <taxon>Streptophyta</taxon>
        <taxon>Embryophyta</taxon>
        <taxon>Tracheophyta</taxon>
        <taxon>Spermatophyta</taxon>
        <taxon>Magnoliopsida</taxon>
        <taxon>eudicotyledons</taxon>
        <taxon>Gunneridae</taxon>
        <taxon>Pentapetalae</taxon>
        <taxon>asterids</taxon>
        <taxon>campanulids</taxon>
        <taxon>Asterales</taxon>
        <taxon>Asteraceae</taxon>
        <taxon>Cichorioideae</taxon>
        <taxon>Cichorieae</taxon>
        <taxon>Lactucinae</taxon>
        <taxon>Lactuca</taxon>
    </lineage>
</organism>
<protein>
    <recommendedName>
        <fullName evidence="8">Myb-like domain-containing protein</fullName>
    </recommendedName>
</protein>
<dbReference type="PANTHER" id="PTHR21654:SF90">
    <property type="entry name" value="TRANSCRIPTION FACTOR MYB FAMILY"/>
    <property type="match status" value="1"/>
</dbReference>
<evidence type="ECO:0000256" key="6">
    <source>
        <dbReference type="ARBA" id="ARBA00023242"/>
    </source>
</evidence>
<keyword evidence="4" id="KW-0238">DNA-binding</keyword>
<dbReference type="GO" id="GO:0006355">
    <property type="term" value="P:regulation of DNA-templated transcription"/>
    <property type="evidence" value="ECO:0007669"/>
    <property type="project" value="UniProtKB-ARBA"/>
</dbReference>
<dbReference type="PANTHER" id="PTHR21654">
    <property type="entry name" value="FI21293P1"/>
    <property type="match status" value="1"/>
</dbReference>
<feature type="region of interest" description="Disordered" evidence="7">
    <location>
        <begin position="38"/>
        <end position="69"/>
    </location>
</feature>
<keyword evidence="5" id="KW-0804">Transcription</keyword>
<proteinExistence type="predicted"/>
<dbReference type="Pfam" id="PF13837">
    <property type="entry name" value="Myb_DNA-bind_4"/>
    <property type="match status" value="2"/>
</dbReference>
<keyword evidence="6" id="KW-0539">Nucleus</keyword>
<keyword evidence="10" id="KW-1185">Reference proteome</keyword>
<evidence type="ECO:0000256" key="5">
    <source>
        <dbReference type="ARBA" id="ARBA00023163"/>
    </source>
</evidence>
<evidence type="ECO:0000256" key="1">
    <source>
        <dbReference type="ARBA" id="ARBA00004123"/>
    </source>
</evidence>
<keyword evidence="3" id="KW-0805">Transcription regulation</keyword>
<evidence type="ECO:0000259" key="8">
    <source>
        <dbReference type="PROSITE" id="PS50090"/>
    </source>
</evidence>
<feature type="compositionally biased region" description="Polar residues" evidence="7">
    <location>
        <begin position="197"/>
        <end position="215"/>
    </location>
</feature>
<feature type="region of interest" description="Disordered" evidence="7">
    <location>
        <begin position="197"/>
        <end position="225"/>
    </location>
</feature>
<feature type="compositionally biased region" description="Pro residues" evidence="7">
    <location>
        <begin position="55"/>
        <end position="64"/>
    </location>
</feature>
<feature type="domain" description="Myb-like" evidence="8">
    <location>
        <begin position="93"/>
        <end position="154"/>
    </location>
</feature>
<evidence type="ECO:0000256" key="2">
    <source>
        <dbReference type="ARBA" id="ARBA00022737"/>
    </source>
</evidence>
<dbReference type="GO" id="GO:0003677">
    <property type="term" value="F:DNA binding"/>
    <property type="evidence" value="ECO:0007669"/>
    <property type="project" value="UniProtKB-KW"/>
</dbReference>
<dbReference type="AlphaFoldDB" id="A0A9R1UJD7"/>
<accession>A0A9R1UJD7</accession>
<dbReference type="OrthoDB" id="1919525at2759"/>
<evidence type="ECO:0000256" key="4">
    <source>
        <dbReference type="ARBA" id="ARBA00023125"/>
    </source>
</evidence>
<dbReference type="Gramene" id="rna-gnl|WGS:NBSK|LSAT_0X16941_mrna">
    <property type="protein sequence ID" value="cds-PLY92454.1"/>
    <property type="gene ID" value="gene-LSAT_0X16941"/>
</dbReference>
<evidence type="ECO:0000256" key="3">
    <source>
        <dbReference type="ARBA" id="ARBA00023015"/>
    </source>
</evidence>
<feature type="compositionally biased region" description="Basic and acidic residues" evidence="7">
    <location>
        <begin position="216"/>
        <end position="225"/>
    </location>
</feature>
<dbReference type="PROSITE" id="PS50090">
    <property type="entry name" value="MYB_LIKE"/>
    <property type="match status" value="2"/>
</dbReference>
<evidence type="ECO:0000313" key="9">
    <source>
        <dbReference type="EMBL" id="KAJ0188234.1"/>
    </source>
</evidence>
<dbReference type="EMBL" id="NBSK02000009">
    <property type="protein sequence ID" value="KAJ0188234.1"/>
    <property type="molecule type" value="Genomic_DNA"/>
</dbReference>
<gene>
    <name evidence="9" type="ORF">LSAT_V11C900474840</name>
</gene>
<name>A0A9R1UJD7_LACSA</name>
<dbReference type="GO" id="GO:0005634">
    <property type="term" value="C:nucleus"/>
    <property type="evidence" value="ECO:0007669"/>
    <property type="project" value="UniProtKB-SubCell"/>
</dbReference>
<feature type="domain" description="Myb-like" evidence="8">
    <location>
        <begin position="358"/>
        <end position="402"/>
    </location>
</feature>
<dbReference type="InterPro" id="IPR001005">
    <property type="entry name" value="SANT/Myb"/>
</dbReference>
<dbReference type="FunFam" id="1.10.10.60:FF:000061">
    <property type="entry name" value="Trihelix transcription factor GT-2"/>
    <property type="match status" value="1"/>
</dbReference>
<comment type="subcellular location">
    <subcellularLocation>
        <location evidence="1">Nucleus</location>
    </subcellularLocation>
</comment>
<evidence type="ECO:0000313" key="10">
    <source>
        <dbReference type="Proteomes" id="UP000235145"/>
    </source>
</evidence>
<dbReference type="Gene3D" id="1.10.10.60">
    <property type="entry name" value="Homeodomain-like"/>
    <property type="match status" value="2"/>
</dbReference>
<dbReference type="Proteomes" id="UP000235145">
    <property type="component" value="Unassembled WGS sequence"/>
</dbReference>
<dbReference type="CDD" id="cd12203">
    <property type="entry name" value="GT1"/>
    <property type="match status" value="1"/>
</dbReference>
<keyword evidence="2" id="KW-0677">Repeat</keyword>